<dbReference type="GO" id="GO:0004190">
    <property type="term" value="F:aspartic-type endopeptidase activity"/>
    <property type="evidence" value="ECO:0007669"/>
    <property type="project" value="InterPro"/>
</dbReference>
<dbReference type="GO" id="GO:0006465">
    <property type="term" value="P:signal peptide processing"/>
    <property type="evidence" value="ECO:0007669"/>
    <property type="project" value="TreeGrafter"/>
</dbReference>
<proteinExistence type="inferred from homology"/>
<keyword evidence="2" id="KW-0472">Membrane</keyword>
<feature type="transmembrane region" description="Helical" evidence="2">
    <location>
        <begin position="198"/>
        <end position="217"/>
    </location>
</feature>
<reference evidence="4" key="1">
    <citation type="journal article" date="2021" name="PeerJ">
        <title>Extensive microbial diversity within the chicken gut microbiome revealed by metagenomics and culture.</title>
        <authorList>
            <person name="Gilroy R."/>
            <person name="Ravi A."/>
            <person name="Getino M."/>
            <person name="Pursley I."/>
            <person name="Horton D.L."/>
            <person name="Alikhan N.F."/>
            <person name="Baker D."/>
            <person name="Gharbi K."/>
            <person name="Hall N."/>
            <person name="Watson M."/>
            <person name="Adriaenssens E.M."/>
            <person name="Foster-Nyarko E."/>
            <person name="Jarju S."/>
            <person name="Secka A."/>
            <person name="Antonio M."/>
            <person name="Oren A."/>
            <person name="Chaudhuri R.R."/>
            <person name="La Ragione R."/>
            <person name="Hildebrand F."/>
            <person name="Pallen M.J."/>
        </authorList>
    </citation>
    <scope>NUCLEOTIDE SEQUENCE</scope>
    <source>
        <strain evidence="4">CHK180-15479</strain>
    </source>
</reference>
<feature type="transmembrane region" description="Helical" evidence="2">
    <location>
        <begin position="150"/>
        <end position="178"/>
    </location>
</feature>
<evidence type="ECO:0000313" key="5">
    <source>
        <dbReference type="Proteomes" id="UP000823910"/>
    </source>
</evidence>
<dbReference type="AlphaFoldDB" id="A0A9D2MZN6"/>
<organism evidence="4 5">
    <name type="scientific">Candidatus Enterocloster excrementipullorum</name>
    <dbReference type="NCBI Taxonomy" id="2838559"/>
    <lineage>
        <taxon>Bacteria</taxon>
        <taxon>Bacillati</taxon>
        <taxon>Bacillota</taxon>
        <taxon>Clostridia</taxon>
        <taxon>Lachnospirales</taxon>
        <taxon>Lachnospiraceae</taxon>
        <taxon>Enterocloster</taxon>
    </lineage>
</organism>
<feature type="transmembrane region" description="Helical" evidence="2">
    <location>
        <begin position="6"/>
        <end position="30"/>
    </location>
</feature>
<protein>
    <submittedName>
        <fullName evidence="4">A24 family peptidase</fullName>
    </submittedName>
</protein>
<feature type="transmembrane region" description="Helical" evidence="2">
    <location>
        <begin position="119"/>
        <end position="138"/>
    </location>
</feature>
<evidence type="ECO:0000313" key="4">
    <source>
        <dbReference type="EMBL" id="HJC06085.1"/>
    </source>
</evidence>
<dbReference type="PANTHER" id="PTHR30487">
    <property type="entry name" value="TYPE 4 PREPILIN-LIKE PROTEINS LEADER PEPTIDE-PROCESSING ENZYME"/>
    <property type="match status" value="1"/>
</dbReference>
<dbReference type="GO" id="GO:0005886">
    <property type="term" value="C:plasma membrane"/>
    <property type="evidence" value="ECO:0007669"/>
    <property type="project" value="TreeGrafter"/>
</dbReference>
<accession>A0A9D2MZN6</accession>
<dbReference type="Proteomes" id="UP000823910">
    <property type="component" value="Unassembled WGS sequence"/>
</dbReference>
<dbReference type="PANTHER" id="PTHR30487:SF0">
    <property type="entry name" value="PREPILIN LEADER PEPTIDASE_N-METHYLTRANSFERASE-RELATED"/>
    <property type="match status" value="1"/>
</dbReference>
<evidence type="ECO:0000259" key="3">
    <source>
        <dbReference type="Pfam" id="PF01478"/>
    </source>
</evidence>
<name>A0A9D2MZN6_9FIRM</name>
<gene>
    <name evidence="4" type="ORF">H9704_08010</name>
</gene>
<feature type="domain" description="Prepilin type IV endopeptidase peptidase" evidence="3">
    <location>
        <begin position="65"/>
        <end position="177"/>
    </location>
</feature>
<evidence type="ECO:0000256" key="2">
    <source>
        <dbReference type="SAM" id="Phobius"/>
    </source>
</evidence>
<dbReference type="InterPro" id="IPR000045">
    <property type="entry name" value="Prepilin_IV_endopep_pep"/>
</dbReference>
<keyword evidence="2" id="KW-1133">Transmembrane helix</keyword>
<dbReference type="Pfam" id="PF01478">
    <property type="entry name" value="Peptidase_A24"/>
    <property type="match status" value="1"/>
</dbReference>
<feature type="transmembrane region" description="Helical" evidence="2">
    <location>
        <begin position="90"/>
        <end position="107"/>
    </location>
</feature>
<comment type="similarity">
    <text evidence="1">Belongs to the peptidase A24 family.</text>
</comment>
<sequence>MASFIFPLLYGLGGMLTGSLLRLALLRIGVPARRGCLPPTEGLLCFLSILCCLVHGPGLYSALCCLLFALLLAAARIDAAFLYIPDEIPILIVLLSVICAASGFLPVPSPACGILLSPAWRLAGALSCGGILLVLRVFTRGGVGLGDVKLMSACGLFLGPPLSLLALFGAYALAGIWYAPLLLLGKVDRKTPVPMAPFFFVSLSAAVLWGEAILRWYTGIFLFL</sequence>
<keyword evidence="2" id="KW-0812">Transmembrane</keyword>
<reference evidence="4" key="2">
    <citation type="submission" date="2021-04" db="EMBL/GenBank/DDBJ databases">
        <authorList>
            <person name="Gilroy R."/>
        </authorList>
    </citation>
    <scope>NUCLEOTIDE SEQUENCE</scope>
    <source>
        <strain evidence="4">CHK180-15479</strain>
    </source>
</reference>
<dbReference type="EMBL" id="DWWT01000034">
    <property type="protein sequence ID" value="HJC06085.1"/>
    <property type="molecule type" value="Genomic_DNA"/>
</dbReference>
<evidence type="ECO:0000256" key="1">
    <source>
        <dbReference type="ARBA" id="ARBA00005801"/>
    </source>
</evidence>
<dbReference type="InterPro" id="IPR050882">
    <property type="entry name" value="Prepilin_peptidase/N-MTase"/>
</dbReference>
<dbReference type="Gene3D" id="1.20.120.1220">
    <property type="match status" value="1"/>
</dbReference>
<comment type="caution">
    <text evidence="4">The sequence shown here is derived from an EMBL/GenBank/DDBJ whole genome shotgun (WGS) entry which is preliminary data.</text>
</comment>